<reference evidence="2 3" key="1">
    <citation type="submission" date="2022-01" db="EMBL/GenBank/DDBJ databases">
        <title>Labilibaculum sp. nov, a marine bacterium isolated from Antarctica.</title>
        <authorList>
            <person name="Dai W."/>
        </authorList>
    </citation>
    <scope>NUCLEOTIDE SEQUENCE [LARGE SCALE GENOMIC DNA]</scope>
    <source>
        <strain evidence="2 3">DW002</strain>
    </source>
</reference>
<dbReference type="RefSeq" id="WP_275107973.1">
    <property type="nucleotide sequence ID" value="NZ_JAKJSC010000001.1"/>
</dbReference>
<dbReference type="Proteomes" id="UP001528920">
    <property type="component" value="Unassembled WGS sequence"/>
</dbReference>
<keyword evidence="1" id="KW-0732">Signal</keyword>
<comment type="caution">
    <text evidence="2">The sequence shown here is derived from an EMBL/GenBank/DDBJ whole genome shotgun (WGS) entry which is preliminary data.</text>
</comment>
<keyword evidence="3" id="KW-1185">Reference proteome</keyword>
<evidence type="ECO:0000313" key="2">
    <source>
        <dbReference type="EMBL" id="MDE5416633.1"/>
    </source>
</evidence>
<name>A0ABT5VMG7_9BACT</name>
<evidence type="ECO:0000313" key="3">
    <source>
        <dbReference type="Proteomes" id="UP001528920"/>
    </source>
</evidence>
<feature type="signal peptide" evidence="1">
    <location>
        <begin position="1"/>
        <end position="19"/>
    </location>
</feature>
<dbReference type="Pfam" id="PF13432">
    <property type="entry name" value="TPR_16"/>
    <property type="match status" value="1"/>
</dbReference>
<evidence type="ECO:0008006" key="4">
    <source>
        <dbReference type="Google" id="ProtNLM"/>
    </source>
</evidence>
<dbReference type="EMBL" id="JAKJSC010000001">
    <property type="protein sequence ID" value="MDE5416633.1"/>
    <property type="molecule type" value="Genomic_DNA"/>
</dbReference>
<evidence type="ECO:0000256" key="1">
    <source>
        <dbReference type="SAM" id="SignalP"/>
    </source>
</evidence>
<dbReference type="SMART" id="SM00028">
    <property type="entry name" value="TPR"/>
    <property type="match status" value="4"/>
</dbReference>
<proteinExistence type="predicted"/>
<dbReference type="InterPro" id="IPR011990">
    <property type="entry name" value="TPR-like_helical_dom_sf"/>
</dbReference>
<protein>
    <recommendedName>
        <fullName evidence="4">Tetratricopeptide repeat protein</fullName>
    </recommendedName>
</protein>
<organism evidence="2 3">
    <name type="scientific">Paralabilibaculum antarcticum</name>
    <dbReference type="NCBI Taxonomy" id="2912572"/>
    <lineage>
        <taxon>Bacteria</taxon>
        <taxon>Pseudomonadati</taxon>
        <taxon>Bacteroidota</taxon>
        <taxon>Bacteroidia</taxon>
        <taxon>Marinilabiliales</taxon>
        <taxon>Marinifilaceae</taxon>
        <taxon>Paralabilibaculum</taxon>
    </lineage>
</organism>
<feature type="chain" id="PRO_5046980657" description="Tetratricopeptide repeat protein" evidence="1">
    <location>
        <begin position="20"/>
        <end position="244"/>
    </location>
</feature>
<dbReference type="InterPro" id="IPR019734">
    <property type="entry name" value="TPR_rpt"/>
</dbReference>
<accession>A0ABT5VMG7</accession>
<dbReference type="Gene3D" id="1.25.40.10">
    <property type="entry name" value="Tetratricopeptide repeat domain"/>
    <property type="match status" value="1"/>
</dbReference>
<sequence>MKKFILILAVCFSAVGVFAQSAAQFKNEGNAALKSKDYKTALAKYEQFLAAEDTVEDLPLVFNAGYCARKIKDYAKAEQLFAQSVKNNYKPSSSYLYLATVQKSQKKYTDMVGTLDAGIKACPTKKSKMVSMLSKHYLLEGQKAQKANKFEDAEGLYQKAGNVKSKLQADALLSLGNLYYNKGAKIMQAATPVANTEPEKYKAESVKAKSYFKKALVELTKAKAIAPAREDISTTMTTVKGLLK</sequence>
<gene>
    <name evidence="2" type="ORF">L3049_01345</name>
</gene>
<dbReference type="SUPFAM" id="SSF48452">
    <property type="entry name" value="TPR-like"/>
    <property type="match status" value="1"/>
</dbReference>